<keyword evidence="3" id="KW-1003">Cell membrane</keyword>
<gene>
    <name evidence="10" type="ORF">J5V16_05655</name>
</gene>
<evidence type="ECO:0000256" key="3">
    <source>
        <dbReference type="ARBA" id="ARBA00022475"/>
    </source>
</evidence>
<keyword evidence="5" id="KW-0029">Amino-acid transport</keyword>
<keyword evidence="4 8" id="KW-0812">Transmembrane</keyword>
<evidence type="ECO:0000256" key="8">
    <source>
        <dbReference type="RuleBase" id="RU363032"/>
    </source>
</evidence>
<keyword evidence="2 8" id="KW-0813">Transport</keyword>
<feature type="transmembrane region" description="Helical" evidence="8">
    <location>
        <begin position="115"/>
        <end position="133"/>
    </location>
</feature>
<dbReference type="Pfam" id="PF00528">
    <property type="entry name" value="BPD_transp_1"/>
    <property type="match status" value="1"/>
</dbReference>
<keyword evidence="11" id="KW-1185">Reference proteome</keyword>
<dbReference type="Gene3D" id="1.10.3720.10">
    <property type="entry name" value="MetI-like"/>
    <property type="match status" value="1"/>
</dbReference>
<organism evidence="10 11">
    <name type="scientific">Glycomyces niveus</name>
    <dbReference type="NCBI Taxonomy" id="2820287"/>
    <lineage>
        <taxon>Bacteria</taxon>
        <taxon>Bacillati</taxon>
        <taxon>Actinomycetota</taxon>
        <taxon>Actinomycetes</taxon>
        <taxon>Glycomycetales</taxon>
        <taxon>Glycomycetaceae</taxon>
        <taxon>Glycomyces</taxon>
    </lineage>
</organism>
<feature type="transmembrane region" description="Helical" evidence="8">
    <location>
        <begin position="247"/>
        <end position="265"/>
    </location>
</feature>
<sequence>MDAATDTGAEPLDRRMTPRQRRRLSRAIQYAVLAAVVIALAVVADWGRIADSFFQLDIAAAMFPAVWTPFWNTIVYTLLAFVFGMVVGVPIALMRVSTFGPYRWFATGYVEIFRGLPALLVLFLVGFGVPQAFPGIQYPGGVYGQVAIGLGLTSSAYIAESVRAGIQAVPKGQIEAARSLGMSHTRTMVTVVLPQALRIVIPPLTNELVMLTKDSSLVFVLGVTTATMELSKFARNELTSEANATPLLVGGLLYLLLTIPLGLLARRLEKRGETR</sequence>
<feature type="transmembrane region" description="Helical" evidence="8">
    <location>
        <begin position="74"/>
        <end position="94"/>
    </location>
</feature>
<feature type="transmembrane region" description="Helical" evidence="8">
    <location>
        <begin position="24"/>
        <end position="44"/>
    </location>
</feature>
<dbReference type="PANTHER" id="PTHR30614">
    <property type="entry name" value="MEMBRANE COMPONENT OF AMINO ACID ABC TRANSPORTER"/>
    <property type="match status" value="1"/>
</dbReference>
<evidence type="ECO:0000256" key="1">
    <source>
        <dbReference type="ARBA" id="ARBA00004651"/>
    </source>
</evidence>
<evidence type="ECO:0000256" key="7">
    <source>
        <dbReference type="ARBA" id="ARBA00023136"/>
    </source>
</evidence>
<protein>
    <submittedName>
        <fullName evidence="10">Amino acid ABC transporter permease</fullName>
    </submittedName>
</protein>
<keyword evidence="6 8" id="KW-1133">Transmembrane helix</keyword>
<evidence type="ECO:0000256" key="2">
    <source>
        <dbReference type="ARBA" id="ARBA00022448"/>
    </source>
</evidence>
<dbReference type="SUPFAM" id="SSF161098">
    <property type="entry name" value="MetI-like"/>
    <property type="match status" value="1"/>
</dbReference>
<dbReference type="InterPro" id="IPR000515">
    <property type="entry name" value="MetI-like"/>
</dbReference>
<reference evidence="10 11" key="1">
    <citation type="submission" date="2021-03" db="EMBL/GenBank/DDBJ databases">
        <title>Glycomyces sp. nov., a novel actinomycete isolated from soil.</title>
        <authorList>
            <person name="Yang X."/>
            <person name="Xu X."/>
        </authorList>
    </citation>
    <scope>NUCLEOTIDE SEQUENCE [LARGE SCALE GENOMIC DNA]</scope>
    <source>
        <strain evidence="10 11">NEAU-S30</strain>
    </source>
</reference>
<dbReference type="Proteomes" id="UP000681341">
    <property type="component" value="Unassembled WGS sequence"/>
</dbReference>
<comment type="caution">
    <text evidence="10">The sequence shown here is derived from an EMBL/GenBank/DDBJ whole genome shotgun (WGS) entry which is preliminary data.</text>
</comment>
<comment type="similarity">
    <text evidence="8">Belongs to the binding-protein-dependent transport system permease family.</text>
</comment>
<feature type="domain" description="ABC transmembrane type-1" evidence="9">
    <location>
        <begin position="70"/>
        <end position="265"/>
    </location>
</feature>
<dbReference type="EMBL" id="JAGFNP010000002">
    <property type="protein sequence ID" value="MBO3732303.1"/>
    <property type="molecule type" value="Genomic_DNA"/>
</dbReference>
<dbReference type="CDD" id="cd06261">
    <property type="entry name" value="TM_PBP2"/>
    <property type="match status" value="1"/>
</dbReference>
<proteinExistence type="inferred from homology"/>
<keyword evidence="7 8" id="KW-0472">Membrane</keyword>
<evidence type="ECO:0000313" key="10">
    <source>
        <dbReference type="EMBL" id="MBO3732303.1"/>
    </source>
</evidence>
<evidence type="ECO:0000313" key="11">
    <source>
        <dbReference type="Proteomes" id="UP000681341"/>
    </source>
</evidence>
<dbReference type="InterPro" id="IPR035906">
    <property type="entry name" value="MetI-like_sf"/>
</dbReference>
<dbReference type="NCBIfam" id="TIGR01726">
    <property type="entry name" value="HEQRo_perm_3TM"/>
    <property type="match status" value="1"/>
</dbReference>
<evidence type="ECO:0000256" key="5">
    <source>
        <dbReference type="ARBA" id="ARBA00022970"/>
    </source>
</evidence>
<dbReference type="PANTHER" id="PTHR30614:SF0">
    <property type="entry name" value="L-CYSTINE TRANSPORT SYSTEM PERMEASE PROTEIN TCYL"/>
    <property type="match status" value="1"/>
</dbReference>
<comment type="subcellular location">
    <subcellularLocation>
        <location evidence="1 8">Cell membrane</location>
        <topology evidence="1 8">Multi-pass membrane protein</topology>
    </subcellularLocation>
</comment>
<name>A0ABS3U3H4_9ACTN</name>
<evidence type="ECO:0000256" key="6">
    <source>
        <dbReference type="ARBA" id="ARBA00022989"/>
    </source>
</evidence>
<evidence type="ECO:0000256" key="4">
    <source>
        <dbReference type="ARBA" id="ARBA00022692"/>
    </source>
</evidence>
<dbReference type="InterPro" id="IPR010065">
    <property type="entry name" value="AA_ABC_transptr_permease_3TM"/>
</dbReference>
<evidence type="ECO:0000259" key="9">
    <source>
        <dbReference type="PROSITE" id="PS50928"/>
    </source>
</evidence>
<dbReference type="InterPro" id="IPR043429">
    <property type="entry name" value="ArtM/GltK/GlnP/TcyL/YhdX-like"/>
</dbReference>
<accession>A0ABS3U3H4</accession>
<dbReference type="PROSITE" id="PS50928">
    <property type="entry name" value="ABC_TM1"/>
    <property type="match status" value="1"/>
</dbReference>